<dbReference type="AlphaFoldDB" id="A0A1H2EG84"/>
<reference evidence="1 2" key="1">
    <citation type="submission" date="2016-10" db="EMBL/GenBank/DDBJ databases">
        <authorList>
            <person name="de Groot N.N."/>
        </authorList>
    </citation>
    <scope>NUCLEOTIDE SEQUENCE [LARGE SCALE GENOMIC DNA]</scope>
    <source>
        <strain evidence="1 2">DSM 44215</strain>
    </source>
</reference>
<organism evidence="1 2">
    <name type="scientific">Gordonia westfalica</name>
    <dbReference type="NCBI Taxonomy" id="158898"/>
    <lineage>
        <taxon>Bacteria</taxon>
        <taxon>Bacillati</taxon>
        <taxon>Actinomycetota</taxon>
        <taxon>Actinomycetes</taxon>
        <taxon>Mycobacteriales</taxon>
        <taxon>Gordoniaceae</taxon>
        <taxon>Gordonia</taxon>
    </lineage>
</organism>
<protein>
    <submittedName>
        <fullName evidence="1">Uncharacterized protein</fullName>
    </submittedName>
</protein>
<accession>A0A1H2EG84</accession>
<proteinExistence type="predicted"/>
<evidence type="ECO:0000313" key="2">
    <source>
        <dbReference type="Proteomes" id="UP000183180"/>
    </source>
</evidence>
<dbReference type="Proteomes" id="UP000183180">
    <property type="component" value="Unassembled WGS sequence"/>
</dbReference>
<dbReference type="STRING" id="158898.SAMN04488548_13115"/>
<name>A0A1H2EG84_9ACTN</name>
<sequence>MTLGFYVSDALSDETEIGRLESDFRMDFAAQPDEWDANFQHTQVEVGSICRVSVV</sequence>
<gene>
    <name evidence="1" type="ORF">SAMN04488548_13115</name>
</gene>
<evidence type="ECO:0000313" key="1">
    <source>
        <dbReference type="EMBL" id="SDT94165.1"/>
    </source>
</evidence>
<dbReference type="EMBL" id="FNLM01000031">
    <property type="protein sequence ID" value="SDT94165.1"/>
    <property type="molecule type" value="Genomic_DNA"/>
</dbReference>